<reference evidence="1" key="1">
    <citation type="submission" date="2021-06" db="EMBL/GenBank/DDBJ databases">
        <authorList>
            <person name="Kallberg Y."/>
            <person name="Tangrot J."/>
            <person name="Rosling A."/>
        </authorList>
    </citation>
    <scope>NUCLEOTIDE SEQUENCE</scope>
    <source>
        <strain evidence="1">MA461A</strain>
    </source>
</reference>
<dbReference type="Proteomes" id="UP000789920">
    <property type="component" value="Unassembled WGS sequence"/>
</dbReference>
<protein>
    <submittedName>
        <fullName evidence="1">25114_t:CDS:1</fullName>
    </submittedName>
</protein>
<organism evidence="1 2">
    <name type="scientific">Racocetra persica</name>
    <dbReference type="NCBI Taxonomy" id="160502"/>
    <lineage>
        <taxon>Eukaryota</taxon>
        <taxon>Fungi</taxon>
        <taxon>Fungi incertae sedis</taxon>
        <taxon>Mucoromycota</taxon>
        <taxon>Glomeromycotina</taxon>
        <taxon>Glomeromycetes</taxon>
        <taxon>Diversisporales</taxon>
        <taxon>Gigasporaceae</taxon>
        <taxon>Racocetra</taxon>
    </lineage>
</organism>
<accession>A0ACA9SCW5</accession>
<dbReference type="EMBL" id="CAJVQC010108093">
    <property type="protein sequence ID" value="CAG8834053.1"/>
    <property type="molecule type" value="Genomic_DNA"/>
</dbReference>
<comment type="caution">
    <text evidence="1">The sequence shown here is derived from an EMBL/GenBank/DDBJ whole genome shotgun (WGS) entry which is preliminary data.</text>
</comment>
<gene>
    <name evidence="1" type="ORF">RPERSI_LOCUS29056</name>
</gene>
<feature type="non-terminal residue" evidence="1">
    <location>
        <position position="1"/>
    </location>
</feature>
<feature type="non-terminal residue" evidence="1">
    <location>
        <position position="222"/>
    </location>
</feature>
<sequence length="222" mass="26328">NKNLLSAHNHNPSKTYENKEEKEKNHRHFIFPRKLLEAETDKILAKQSEYYPQLRNNFHEILRMDPVKQSLKTKKSRPSSIEKSIIFSKIGGLEIKEIGAEKKKSGTFRQQLEKFLKELQIKPRFPTGIEFKVSFLDYLKEDKNFYSVLGKDCPSQFYLNYEDYQKTVFYQMGEIIFADISPWRRKDKLTELAEKYSLEPFSDCLSRLEKYYNEKSPAAVSF</sequence>
<name>A0ACA9SCW5_9GLOM</name>
<keyword evidence="2" id="KW-1185">Reference proteome</keyword>
<evidence type="ECO:0000313" key="1">
    <source>
        <dbReference type="EMBL" id="CAG8834053.1"/>
    </source>
</evidence>
<proteinExistence type="predicted"/>
<evidence type="ECO:0000313" key="2">
    <source>
        <dbReference type="Proteomes" id="UP000789920"/>
    </source>
</evidence>